<name>A0A2H1VQ68_SPOFR</name>
<dbReference type="EMBL" id="ODYU01003617">
    <property type="protein sequence ID" value="SOQ42602.1"/>
    <property type="molecule type" value="Genomic_DNA"/>
</dbReference>
<sequence length="85" mass="10128">MGGSVVFEDYIARRPRPRYRKTTGKRADVSPDVHFYYLLHLLSYRRIIWSFSREKLNWTKEDKGLWRTLSTSPSYILSAINALQF</sequence>
<organism evidence="1">
    <name type="scientific">Spodoptera frugiperda</name>
    <name type="common">Fall armyworm</name>
    <dbReference type="NCBI Taxonomy" id="7108"/>
    <lineage>
        <taxon>Eukaryota</taxon>
        <taxon>Metazoa</taxon>
        <taxon>Ecdysozoa</taxon>
        <taxon>Arthropoda</taxon>
        <taxon>Hexapoda</taxon>
        <taxon>Insecta</taxon>
        <taxon>Pterygota</taxon>
        <taxon>Neoptera</taxon>
        <taxon>Endopterygota</taxon>
        <taxon>Lepidoptera</taxon>
        <taxon>Glossata</taxon>
        <taxon>Ditrysia</taxon>
        <taxon>Noctuoidea</taxon>
        <taxon>Noctuidae</taxon>
        <taxon>Amphipyrinae</taxon>
        <taxon>Spodoptera</taxon>
    </lineage>
</organism>
<protein>
    <submittedName>
        <fullName evidence="1">SFRICE_032666</fullName>
    </submittedName>
</protein>
<gene>
    <name evidence="1" type="ORF">SFRICE_032666</name>
</gene>
<dbReference type="AlphaFoldDB" id="A0A2H1VQ68"/>
<accession>A0A2H1VQ68</accession>
<evidence type="ECO:0000313" key="1">
    <source>
        <dbReference type="EMBL" id="SOQ42602.1"/>
    </source>
</evidence>
<reference evidence="1" key="1">
    <citation type="submission" date="2016-07" db="EMBL/GenBank/DDBJ databases">
        <authorList>
            <person name="Bretaudeau A."/>
        </authorList>
    </citation>
    <scope>NUCLEOTIDE SEQUENCE</scope>
    <source>
        <strain evidence="1">Rice</strain>
        <tissue evidence="1">Whole body</tissue>
    </source>
</reference>
<proteinExistence type="predicted"/>